<dbReference type="Gene3D" id="1.10.260.40">
    <property type="entry name" value="lambda repressor-like DNA-binding domains"/>
    <property type="match status" value="1"/>
</dbReference>
<organism evidence="3 4">
    <name type="scientific">Streptomyces filamentosus NRRL 15998</name>
    <dbReference type="NCBI Taxonomy" id="457431"/>
    <lineage>
        <taxon>Bacteria</taxon>
        <taxon>Bacillati</taxon>
        <taxon>Actinomycetota</taxon>
        <taxon>Actinomycetes</taxon>
        <taxon>Kitasatosporales</taxon>
        <taxon>Streptomycetaceae</taxon>
        <taxon>Streptomyces</taxon>
    </lineage>
</organism>
<sequence length="138" mass="14415">MGGDLRIQCHGPTPPAGQAAREGGGRDLHVKECISMVGGMKRRTPPRELACNPETWPEADLADPGAAAVQDIARDLAAAMSARSLSLRAVAEASGVNRQAIADLLAGRSWPDVATVARLGTALGAPLFPRTVGKERNR</sequence>
<feature type="domain" description="HTH cro/C1-type" evidence="2">
    <location>
        <begin position="76"/>
        <end position="127"/>
    </location>
</feature>
<evidence type="ECO:0000259" key="2">
    <source>
        <dbReference type="PROSITE" id="PS50943"/>
    </source>
</evidence>
<protein>
    <submittedName>
        <fullName evidence="3">Predicted protein</fullName>
    </submittedName>
</protein>
<dbReference type="SUPFAM" id="SSF47413">
    <property type="entry name" value="lambda repressor-like DNA-binding domains"/>
    <property type="match status" value="1"/>
</dbReference>
<reference evidence="4" key="1">
    <citation type="submission" date="2008-10" db="EMBL/GenBank/DDBJ databases">
        <authorList>
            <person name="Molnar K."/>
        </authorList>
    </citation>
    <scope>NUCLEOTIDE SEQUENCE [LARGE SCALE GENOMIC DNA]</scope>
    <source>
        <strain evidence="4">NRRL 15998</strain>
    </source>
</reference>
<dbReference type="AlphaFoldDB" id="D6AKM3"/>
<dbReference type="Pfam" id="PF13560">
    <property type="entry name" value="HTH_31"/>
    <property type="match status" value="1"/>
</dbReference>
<dbReference type="InterPro" id="IPR010982">
    <property type="entry name" value="Lambda_DNA-bd_dom_sf"/>
</dbReference>
<dbReference type="PROSITE" id="PS50943">
    <property type="entry name" value="HTH_CROC1"/>
    <property type="match status" value="1"/>
</dbReference>
<dbReference type="CDD" id="cd00093">
    <property type="entry name" value="HTH_XRE"/>
    <property type="match status" value="1"/>
</dbReference>
<accession>D6AKM3</accession>
<evidence type="ECO:0000313" key="3">
    <source>
        <dbReference type="EMBL" id="EFE75276.2"/>
    </source>
</evidence>
<feature type="region of interest" description="Disordered" evidence="1">
    <location>
        <begin position="1"/>
        <end position="24"/>
    </location>
</feature>
<evidence type="ECO:0000256" key="1">
    <source>
        <dbReference type="SAM" id="MobiDB-lite"/>
    </source>
</evidence>
<proteinExistence type="predicted"/>
<reference evidence="4" key="2">
    <citation type="submission" date="2008-12" db="EMBL/GenBank/DDBJ databases">
        <title>Annotation of Streptomyces roseosporus strain NRRL 15998.</title>
        <authorList>
            <consortium name="The Broad Institute Genome Sequencing Platform"/>
            <consortium name="Broad Institute Microbial Sequencing Center"/>
            <person name="Fischbach M."/>
            <person name="Ward D."/>
            <person name="Young S."/>
            <person name="Kodira C.D."/>
            <person name="Zeng Q."/>
            <person name="Koehrsen M."/>
            <person name="Godfrey P."/>
            <person name="Alvarado L."/>
            <person name="Berlin A.M."/>
            <person name="Borenstein D."/>
            <person name="Chen Z."/>
            <person name="Engels R."/>
            <person name="Freedman E."/>
            <person name="Gellesch M."/>
            <person name="Goldberg J."/>
            <person name="Griggs A."/>
            <person name="Gujja S."/>
            <person name="Heiman D.I."/>
            <person name="Hepburn T.A."/>
            <person name="Howarth C."/>
            <person name="Jen D."/>
            <person name="Larson L."/>
            <person name="Lewis B."/>
            <person name="Mehta T."/>
            <person name="Park D."/>
            <person name="Pearson M."/>
            <person name="Roberts A."/>
            <person name="Saif S."/>
            <person name="Shea T.D."/>
            <person name="Shenoy N."/>
            <person name="Sisk P."/>
            <person name="Stolte C."/>
            <person name="Sykes S.N."/>
            <person name="Walk T."/>
            <person name="White J."/>
            <person name="Yandava C."/>
            <person name="Straight P."/>
            <person name="Clardy J."/>
            <person name="Hung D."/>
            <person name="Kolter R."/>
            <person name="Mekalanos J."/>
            <person name="Walker S."/>
            <person name="Walsh C.T."/>
            <person name="Wieland B.L.C."/>
            <person name="Ilzarbe M."/>
            <person name="Galagan J."/>
            <person name="Nusbaum C."/>
            <person name="Birren B."/>
        </authorList>
    </citation>
    <scope>NUCLEOTIDE SEQUENCE [LARGE SCALE GENOMIC DNA]</scope>
    <source>
        <strain evidence="4">NRRL 15998</strain>
    </source>
</reference>
<dbReference type="GO" id="GO:0003677">
    <property type="term" value="F:DNA binding"/>
    <property type="evidence" value="ECO:0007669"/>
    <property type="project" value="InterPro"/>
</dbReference>
<dbReference type="Proteomes" id="UP000003986">
    <property type="component" value="Unassembled WGS sequence"/>
</dbReference>
<name>D6AKM3_STRFL</name>
<dbReference type="SMART" id="SM00530">
    <property type="entry name" value="HTH_XRE"/>
    <property type="match status" value="1"/>
</dbReference>
<dbReference type="EMBL" id="DS999644">
    <property type="protein sequence ID" value="EFE75276.2"/>
    <property type="molecule type" value="Genomic_DNA"/>
</dbReference>
<evidence type="ECO:0000313" key="4">
    <source>
        <dbReference type="Proteomes" id="UP000003986"/>
    </source>
</evidence>
<gene>
    <name evidence="3" type="ORF">SSGG_02642</name>
</gene>
<dbReference type="InterPro" id="IPR001387">
    <property type="entry name" value="Cro/C1-type_HTH"/>
</dbReference>